<evidence type="ECO:0000256" key="1">
    <source>
        <dbReference type="SAM" id="Coils"/>
    </source>
</evidence>
<feature type="coiled-coil region" evidence="1">
    <location>
        <begin position="43"/>
        <end position="98"/>
    </location>
</feature>
<feature type="coiled-coil region" evidence="1">
    <location>
        <begin position="480"/>
        <end position="560"/>
    </location>
</feature>
<gene>
    <name evidence="2" type="ORF">AB1Y20_013927</name>
</gene>
<evidence type="ECO:0000313" key="3">
    <source>
        <dbReference type="Proteomes" id="UP001515480"/>
    </source>
</evidence>
<comment type="caution">
    <text evidence="2">The sequence shown here is derived from an EMBL/GenBank/DDBJ whole genome shotgun (WGS) entry which is preliminary data.</text>
</comment>
<feature type="coiled-coil region" evidence="1">
    <location>
        <begin position="618"/>
        <end position="649"/>
    </location>
</feature>
<proteinExistence type="predicted"/>
<keyword evidence="1" id="KW-0175">Coiled coil</keyword>
<sequence>MKGGACLQRLGGADIFVTEKGEERVQALLRMSRASGVGLKNALSRLEIEREAGRRQLEASRSRERKLRQDLARRDELVDSGERQLQELQHALIRAQAERDQVARGSLRVHEQIACAHDLAAETARVELAEALRRRRTRTKAFQAWVEKAHASVLLLLSSRLAIQSASLHAFRRWRRHTPVSISKMLSRVPESSRLHAKRAVPFGHEGQLLRSWKKWREWMLARANRDVAASRLRLHRSRRAIRHRFRCWRGVHRMREDSVSGRKEALRIVLRAAALTDLTDAVLMWRLATAAWLAEAQVTPKLRSSAERQLDDLRASSIAALRRSEAEARGLRAELSEEQRRLIDALESQKQVINASEQTEKMLHAQKSALVTTIADADSLVSTLSEACQAASRAAQREQRKASAELHASVGQALADGRSAVEAERTKTLVAHAEVKAVVMALHEADVTTAEWQAAQSCRTSECGSFCLLAPSCLQRATAQRAHQEISKREERLLELSQQLEEARAVAVERQAAMQQLKESDAERLKAAEARAREAEDLQAELAAQRTTLLAQLSELEEESFAARGVLGARQKEVETLQQSLSQQVMATDALKSDFTARLESAQVALRDAIEEASRREARQAEAASMLRRQAEQAKREMEATLKQAAVERALAVEANLADFEAAFRVGLGLPPPDEEARTAGTGPVPQGRAEQVLALVSRREASLRQLASSLNDEHTAREAAMASELERARNAAAVEAAENSRAMAAAAQELQQSEAARAKAEEGREEAESLTRMAVATCKASDNAREAAEEARRIAETAHATIQASLHECEQEIAQAESAHAIAVVDTAIQLEQMKVVIEEVERELEEVREERLRVRELWTRAEEALRAAETGRAEAEVAVARVMEAHTAGMAEVSRLHTEKQEVEVALKSALAQQMDIQASHEEAHAEKMSSLEAELLQASEREVKLQAAGSAMQSALRAASAREAELHATILELRQSISRHQEELEVCRRDAEASETQKLSELRASHEASVAAMKAAAADRASEQKEVNASLEARLEKLSGEHQLAEARLVENTQASLDLVEQLKSATASCRDESTRRKSLEAQLLQASADLEVARARAALLESAVDSAEARAADGGRRAARAEGDAAALETQIVAQEMVYAAVTSSVQSAVQDQAVTTDVVRRTVQAEIAAQDAIRAALEKQLAEKDTAIQDMSVQLEENERKAESRVTLLKASLDELRAAQALLEGKLAEQREARGALEVQLQAKDNAVQVLSAKLSHEVSSQSRSAALKEQLEELRAAQVLLEGQLTEQRQARGELEIQLEAKENAVQVLSAELSKEENTKGMVESLNATLEELRTARTVLEGKLADQLQARASLEAQLVEKENAIQVLSMQVEESERNAGGRVATLKATLEELRASQALLEGRLAEQREARGALEEQLQERERAIQDLGIQLKENEQSAESRVTSLKATLQEFRAAQALFDGQLAEQRKARGALEAQLEELRAAKALLEGKLTEQLQARASLEAKLEEKENVVAVLSANSLEQLDSADRKVSLMKKALQDHQMAQASLAQNLAEAHTSRVALEARLQEEVSARTNCEVKIQDLSKECLILRARSNELIQILNAVKSECKKAEDAVVERVAVVERHAAERETAHTRTLTQATETLVACLRDEILKLEKEVSMSESATLSATEQAATAASEALAHMQAAQVANTSREAAAVAQSTAEAALLSAQRELELFSARAKNAEHARDEALRAAQMAASGREEAELRASAESQRVQTALQRCEAVELASKHQEILLKEEIATVRADLAEQKVLLETRVEELLTEREGVTAELDAVRRAATELNATSYAVEAELRTAREVAEVKVQHAEHTTAMEIATGQRKEHLLREEISSLESELEASRAATTSATLDAASREAALRSAARIDLAQAISTAESREAEIRATLEQTWVEERRKLTRRATELLAERDSLQAKVQLLSIKESEAAAEREAERETLLAEFTEYADREQQMRETIKKMSDSMRERELQAQKAVATAVKAVRESFLRDQEMVLAKAEAHVQVERAVGKELVAAKSAEIEASVLLGHLQRRLRRRARLWLRWTARLCQSCHAGDVARRRRAFQRLRLGSVHMHAERCRQRLASKSVLVRFSVISKTFLHFWRDAALRSVCACRHLSAATAFNQQQMTKSALSSWRELHCKYVSFRACGRAVVSTSHQRGVIGSYRERLYVRGLVTELCCYDFWMPLVDGCRAPLC</sequence>
<feature type="coiled-coil region" evidence="1">
    <location>
        <begin position="1271"/>
        <end position="1438"/>
    </location>
</feature>
<feature type="coiled-coil region" evidence="1">
    <location>
        <begin position="925"/>
        <end position="1001"/>
    </location>
</feature>
<feature type="coiled-coil region" evidence="1">
    <location>
        <begin position="1180"/>
        <end position="1239"/>
    </location>
</feature>
<protein>
    <submittedName>
        <fullName evidence="2">Uncharacterized protein</fullName>
    </submittedName>
</protein>
<feature type="coiled-coil region" evidence="1">
    <location>
        <begin position="1025"/>
        <end position="1052"/>
    </location>
</feature>
<evidence type="ECO:0000313" key="2">
    <source>
        <dbReference type="EMBL" id="KAL1498612.1"/>
    </source>
</evidence>
<keyword evidence="3" id="KW-1185">Reference proteome</keyword>
<accession>A0AB34IHE8</accession>
<feature type="coiled-coil region" evidence="1">
    <location>
        <begin position="1940"/>
        <end position="1967"/>
    </location>
</feature>
<dbReference type="EMBL" id="JBGBPQ010000027">
    <property type="protein sequence ID" value="KAL1498612.1"/>
    <property type="molecule type" value="Genomic_DNA"/>
</dbReference>
<feature type="coiled-coil region" evidence="1">
    <location>
        <begin position="1793"/>
        <end position="1827"/>
    </location>
</feature>
<feature type="coiled-coil region" evidence="1">
    <location>
        <begin position="1471"/>
        <end position="1526"/>
    </location>
</feature>
<dbReference type="Proteomes" id="UP001515480">
    <property type="component" value="Unassembled WGS sequence"/>
</dbReference>
<feature type="coiled-coil region" evidence="1">
    <location>
        <begin position="1081"/>
        <end position="1115"/>
    </location>
</feature>
<feature type="coiled-coil region" evidence="1">
    <location>
        <begin position="801"/>
        <end position="860"/>
    </location>
</feature>
<name>A0AB34IHE8_PRYPA</name>
<organism evidence="2 3">
    <name type="scientific">Prymnesium parvum</name>
    <name type="common">Toxic golden alga</name>
    <dbReference type="NCBI Taxonomy" id="97485"/>
    <lineage>
        <taxon>Eukaryota</taxon>
        <taxon>Haptista</taxon>
        <taxon>Haptophyta</taxon>
        <taxon>Prymnesiophyceae</taxon>
        <taxon>Prymnesiales</taxon>
        <taxon>Prymnesiaceae</taxon>
        <taxon>Prymnesium</taxon>
    </lineage>
</organism>
<reference evidence="2 3" key="1">
    <citation type="journal article" date="2024" name="Science">
        <title>Giant polyketide synthase enzymes in the biosynthesis of giant marine polyether toxins.</title>
        <authorList>
            <person name="Fallon T.R."/>
            <person name="Shende V.V."/>
            <person name="Wierzbicki I.H."/>
            <person name="Pendleton A.L."/>
            <person name="Watervoot N.F."/>
            <person name="Auber R.P."/>
            <person name="Gonzalez D.J."/>
            <person name="Wisecaver J.H."/>
            <person name="Moore B.S."/>
        </authorList>
    </citation>
    <scope>NUCLEOTIDE SEQUENCE [LARGE SCALE GENOMIC DNA]</scope>
    <source>
        <strain evidence="2 3">12B1</strain>
    </source>
</reference>
<feature type="coiled-coil region" evidence="1">
    <location>
        <begin position="745"/>
        <end position="775"/>
    </location>
</feature>